<feature type="transmembrane region" description="Helical" evidence="1">
    <location>
        <begin position="104"/>
        <end position="131"/>
    </location>
</feature>
<dbReference type="Pfam" id="PF04854">
    <property type="entry name" value="DUF624"/>
    <property type="match status" value="1"/>
</dbReference>
<feature type="transmembrane region" description="Helical" evidence="1">
    <location>
        <begin position="25"/>
        <end position="52"/>
    </location>
</feature>
<name>A0A5C7FLH6_9BACI</name>
<dbReference type="KEGG" id="ahal:FTX54_014515"/>
<feature type="transmembrane region" description="Helical" evidence="1">
    <location>
        <begin position="73"/>
        <end position="98"/>
    </location>
</feature>
<proteinExistence type="predicted"/>
<dbReference type="RefSeq" id="WP_147803740.1">
    <property type="nucleotide sequence ID" value="NZ_CP144914.1"/>
</dbReference>
<organism evidence="2 3">
    <name type="scientific">Alkalicoccus halolimnae</name>
    <dbReference type="NCBI Taxonomy" id="1667239"/>
    <lineage>
        <taxon>Bacteria</taxon>
        <taxon>Bacillati</taxon>
        <taxon>Bacillota</taxon>
        <taxon>Bacilli</taxon>
        <taxon>Bacillales</taxon>
        <taxon>Bacillaceae</taxon>
        <taxon>Alkalicoccus</taxon>
    </lineage>
</organism>
<keyword evidence="1" id="KW-1133">Transmembrane helix</keyword>
<reference evidence="2 3" key="1">
    <citation type="submission" date="2024-01" db="EMBL/GenBank/DDBJ databases">
        <title>Complete Genome Sequence of Alkalicoccus halolimnae BZ-SZ-XJ29T, a Moderately Halophilic Bacterium Isolated from a Salt Lake.</title>
        <authorList>
            <person name="Zhao B."/>
        </authorList>
    </citation>
    <scope>NUCLEOTIDE SEQUENCE [LARGE SCALE GENOMIC DNA]</scope>
    <source>
        <strain evidence="2 3">BZ-SZ-XJ29</strain>
    </source>
</reference>
<accession>A0A5C7FLH6</accession>
<sequence length="199" mass="22109">MQLSGTSGFIYRITDWMMKLALVNLLWIGFTLAGMIVFGFYPAWIAMCRLILCWQKGEDPPLVSTFWQTYRSAFVRGNLITVCFVLLAVVVYWNLYFISSLSGFIFYVFSFSTLLVFFLGAGWLLVMGVTLAEKTGGKITKSDILPALQKMVFAPGKMFFLLIGIVAVYAANSMMPGLMPVYSVSIACGAAVLLFGSRE</sequence>
<dbReference type="Proteomes" id="UP000321816">
    <property type="component" value="Chromosome"/>
</dbReference>
<keyword evidence="1" id="KW-0812">Transmembrane</keyword>
<evidence type="ECO:0000256" key="1">
    <source>
        <dbReference type="SAM" id="Phobius"/>
    </source>
</evidence>
<dbReference type="EMBL" id="CP144914">
    <property type="protein sequence ID" value="WWD79594.1"/>
    <property type="molecule type" value="Genomic_DNA"/>
</dbReference>
<evidence type="ECO:0000313" key="3">
    <source>
        <dbReference type="Proteomes" id="UP000321816"/>
    </source>
</evidence>
<gene>
    <name evidence="2" type="ORF">FTX54_014515</name>
</gene>
<dbReference type="OrthoDB" id="2182676at2"/>
<protein>
    <submittedName>
        <fullName evidence="2">DUF624 domain-containing protein</fullName>
    </submittedName>
</protein>
<keyword evidence="3" id="KW-1185">Reference proteome</keyword>
<dbReference type="AlphaFoldDB" id="A0A5C7FLH6"/>
<keyword evidence="1" id="KW-0472">Membrane</keyword>
<dbReference type="InterPro" id="IPR006938">
    <property type="entry name" value="DUF624"/>
</dbReference>
<feature type="transmembrane region" description="Helical" evidence="1">
    <location>
        <begin position="152"/>
        <end position="171"/>
    </location>
</feature>
<feature type="transmembrane region" description="Helical" evidence="1">
    <location>
        <begin position="177"/>
        <end position="196"/>
    </location>
</feature>
<evidence type="ECO:0000313" key="2">
    <source>
        <dbReference type="EMBL" id="WWD79594.1"/>
    </source>
</evidence>